<evidence type="ECO:0000256" key="5">
    <source>
        <dbReference type="ARBA" id="ARBA00023242"/>
    </source>
</evidence>
<dbReference type="GO" id="GO:0005634">
    <property type="term" value="C:nucleus"/>
    <property type="evidence" value="ECO:0007669"/>
    <property type="project" value="UniProtKB-SubCell"/>
</dbReference>
<keyword evidence="4" id="KW-0862">Zinc</keyword>
<dbReference type="InterPro" id="IPR052035">
    <property type="entry name" value="ZnF_BED_domain_contain"/>
</dbReference>
<proteinExistence type="predicted"/>
<dbReference type="PANTHER" id="PTHR46481:SF10">
    <property type="entry name" value="ZINC FINGER BED DOMAIN-CONTAINING PROTEIN 39"/>
    <property type="match status" value="1"/>
</dbReference>
<dbReference type="InterPro" id="IPR008906">
    <property type="entry name" value="HATC_C_dom"/>
</dbReference>
<feature type="domain" description="HAT C-terminal dimerisation" evidence="6">
    <location>
        <begin position="230"/>
        <end position="277"/>
    </location>
</feature>
<evidence type="ECO:0000256" key="3">
    <source>
        <dbReference type="ARBA" id="ARBA00022771"/>
    </source>
</evidence>
<dbReference type="AlphaFoldDB" id="A0A6G0W0H7"/>
<comment type="subcellular location">
    <subcellularLocation>
        <location evidence="1">Nucleus</location>
    </subcellularLocation>
</comment>
<dbReference type="InterPro" id="IPR012337">
    <property type="entry name" value="RNaseH-like_sf"/>
</dbReference>
<evidence type="ECO:0000256" key="2">
    <source>
        <dbReference type="ARBA" id="ARBA00022723"/>
    </source>
</evidence>
<keyword evidence="3" id="KW-0863">Zinc-finger</keyword>
<keyword evidence="5" id="KW-0539">Nucleus</keyword>
<dbReference type="SUPFAM" id="SSF53098">
    <property type="entry name" value="Ribonuclease H-like"/>
    <property type="match status" value="1"/>
</dbReference>
<dbReference type="PANTHER" id="PTHR46481">
    <property type="entry name" value="ZINC FINGER BED DOMAIN-CONTAINING PROTEIN 4"/>
    <property type="match status" value="1"/>
</dbReference>
<dbReference type="Proteomes" id="UP000478052">
    <property type="component" value="Unassembled WGS sequence"/>
</dbReference>
<dbReference type="GO" id="GO:0046983">
    <property type="term" value="F:protein dimerization activity"/>
    <property type="evidence" value="ECO:0007669"/>
    <property type="project" value="InterPro"/>
</dbReference>
<comment type="caution">
    <text evidence="7">The sequence shown here is derived from an EMBL/GenBank/DDBJ whole genome shotgun (WGS) entry which is preliminary data.</text>
</comment>
<accession>A0A6G0W0H7</accession>
<feature type="non-terminal residue" evidence="7">
    <location>
        <position position="1"/>
    </location>
</feature>
<evidence type="ECO:0000256" key="1">
    <source>
        <dbReference type="ARBA" id="ARBA00004123"/>
    </source>
</evidence>
<name>A0A6G0W0H7_APHCR</name>
<gene>
    <name evidence="7" type="ORF">FWK35_00024717</name>
</gene>
<evidence type="ECO:0000259" key="6">
    <source>
        <dbReference type="Pfam" id="PF05699"/>
    </source>
</evidence>
<dbReference type="EMBL" id="VUJU01010670">
    <property type="protein sequence ID" value="KAF0713474.1"/>
    <property type="molecule type" value="Genomic_DNA"/>
</dbReference>
<protein>
    <submittedName>
        <fullName evidence="7">Zinc finger BED domain-containing protein 1-like</fullName>
    </submittedName>
</protein>
<keyword evidence="2" id="KW-0479">Metal-binding</keyword>
<evidence type="ECO:0000256" key="4">
    <source>
        <dbReference type="ARBA" id="ARBA00022833"/>
    </source>
</evidence>
<reference evidence="7 8" key="1">
    <citation type="submission" date="2019-08" db="EMBL/GenBank/DDBJ databases">
        <title>Whole genome of Aphis craccivora.</title>
        <authorList>
            <person name="Voronova N.V."/>
            <person name="Shulinski R.S."/>
            <person name="Bandarenka Y.V."/>
            <person name="Zhorov D.G."/>
            <person name="Warner D."/>
        </authorList>
    </citation>
    <scope>NUCLEOTIDE SEQUENCE [LARGE SCALE GENOMIC DNA]</scope>
    <source>
        <strain evidence="7">180601</strain>
        <tissue evidence="7">Whole Body</tissue>
    </source>
</reference>
<dbReference type="Pfam" id="PF05699">
    <property type="entry name" value="Dimer_Tnp_hAT"/>
    <property type="match status" value="1"/>
</dbReference>
<evidence type="ECO:0000313" key="8">
    <source>
        <dbReference type="Proteomes" id="UP000478052"/>
    </source>
</evidence>
<sequence>IWLKKWNLENLVSMVVNDNASNILAAIKLCKWRSLGCFAHSINLVVDSGLGYKDVNDIILKVKAIVQYFKQSSQALIRLNDNQIKGGHPILKLKQNCPTRWNSTYDMINRILKIKDPVLSTLAVLNNDLNNITNHEWNILNNLCKLLKIFYDITNEISSEKSVSIFKILIFSKAMSNYALGISIGNDNEEIEENTQNSESAGSETIWKDFDTKVSQSSGGARTTVAGILEFDRYLAEPLLKRTEDPLAWWHERKFIYPRLYLMVCRRLCVVATSVSMRTDIF</sequence>
<keyword evidence="8" id="KW-1185">Reference proteome</keyword>
<organism evidence="7 8">
    <name type="scientific">Aphis craccivora</name>
    <name type="common">Cowpea aphid</name>
    <dbReference type="NCBI Taxonomy" id="307492"/>
    <lineage>
        <taxon>Eukaryota</taxon>
        <taxon>Metazoa</taxon>
        <taxon>Ecdysozoa</taxon>
        <taxon>Arthropoda</taxon>
        <taxon>Hexapoda</taxon>
        <taxon>Insecta</taxon>
        <taxon>Pterygota</taxon>
        <taxon>Neoptera</taxon>
        <taxon>Paraneoptera</taxon>
        <taxon>Hemiptera</taxon>
        <taxon>Sternorrhyncha</taxon>
        <taxon>Aphidomorpha</taxon>
        <taxon>Aphidoidea</taxon>
        <taxon>Aphididae</taxon>
        <taxon>Aphidini</taxon>
        <taxon>Aphis</taxon>
        <taxon>Aphis</taxon>
    </lineage>
</organism>
<dbReference type="GO" id="GO:0008270">
    <property type="term" value="F:zinc ion binding"/>
    <property type="evidence" value="ECO:0007669"/>
    <property type="project" value="UniProtKB-KW"/>
</dbReference>
<evidence type="ECO:0000313" key="7">
    <source>
        <dbReference type="EMBL" id="KAF0713474.1"/>
    </source>
</evidence>
<dbReference type="OrthoDB" id="1607513at2759"/>